<organism evidence="3 4">
    <name type="scientific">Batrachochytrium salamandrivorans</name>
    <dbReference type="NCBI Taxonomy" id="1357716"/>
    <lineage>
        <taxon>Eukaryota</taxon>
        <taxon>Fungi</taxon>
        <taxon>Fungi incertae sedis</taxon>
        <taxon>Chytridiomycota</taxon>
        <taxon>Chytridiomycota incertae sedis</taxon>
        <taxon>Chytridiomycetes</taxon>
        <taxon>Rhizophydiales</taxon>
        <taxon>Rhizophydiales incertae sedis</taxon>
        <taxon>Batrachochytrium</taxon>
    </lineage>
</organism>
<dbReference type="EMBL" id="JAFCIX010000413">
    <property type="protein sequence ID" value="KAH6591287.1"/>
    <property type="molecule type" value="Genomic_DNA"/>
</dbReference>
<keyword evidence="2" id="KW-0732">Signal</keyword>
<reference evidence="3 4" key="1">
    <citation type="submission" date="2021-02" db="EMBL/GenBank/DDBJ databases">
        <title>Variation within the Batrachochytrium salamandrivorans European outbreak.</title>
        <authorList>
            <person name="Kelly M."/>
            <person name="Pasmans F."/>
            <person name="Shea T.P."/>
            <person name="Munoz J.F."/>
            <person name="Carranza S."/>
            <person name="Cuomo C.A."/>
            <person name="Martel A."/>
        </authorList>
    </citation>
    <scope>NUCLEOTIDE SEQUENCE [LARGE SCALE GENOMIC DNA]</scope>
    <source>
        <strain evidence="3 4">AMFP18/2</strain>
    </source>
</reference>
<feature type="compositionally biased region" description="Low complexity" evidence="1">
    <location>
        <begin position="50"/>
        <end position="67"/>
    </location>
</feature>
<keyword evidence="4" id="KW-1185">Reference proteome</keyword>
<protein>
    <submittedName>
        <fullName evidence="3">Uncharacterized protein</fullName>
    </submittedName>
</protein>
<accession>A0ABQ8F353</accession>
<feature type="compositionally biased region" description="Low complexity" evidence="1">
    <location>
        <begin position="78"/>
        <end position="104"/>
    </location>
</feature>
<dbReference type="Proteomes" id="UP001648503">
    <property type="component" value="Unassembled WGS sequence"/>
</dbReference>
<feature type="chain" id="PRO_5047126731" evidence="2">
    <location>
        <begin position="19"/>
        <end position="252"/>
    </location>
</feature>
<evidence type="ECO:0000313" key="4">
    <source>
        <dbReference type="Proteomes" id="UP001648503"/>
    </source>
</evidence>
<evidence type="ECO:0000313" key="3">
    <source>
        <dbReference type="EMBL" id="KAH6591287.1"/>
    </source>
</evidence>
<gene>
    <name evidence="3" type="ORF">BASA50_008789</name>
</gene>
<sequence>MRIVSITVFSLIATSMNALLIQKASQIEKRALPFPADAHDSGHQSHQLDITQSSIASQSTESSIASQPTESSIASQFTESSIASQSTESSIASQSTESSIASQSTEVQPNTNPTPTQDLARATGLSTTPHAVKPNYEPKDVWIKKLDDMKFARKKLSFKLKTETDPNKRKAIEDQILAIDETIQDQIQERKVLLRKYGVPTVTITEILRPTATAQVKPPWSYDEFIAKRKAAYLMRMEFLKQYGGEIDDEWM</sequence>
<feature type="region of interest" description="Disordered" evidence="1">
    <location>
        <begin position="35"/>
        <end position="134"/>
    </location>
</feature>
<proteinExistence type="predicted"/>
<feature type="compositionally biased region" description="Polar residues" evidence="1">
    <location>
        <begin position="68"/>
        <end position="77"/>
    </location>
</feature>
<evidence type="ECO:0000256" key="1">
    <source>
        <dbReference type="SAM" id="MobiDB-lite"/>
    </source>
</evidence>
<name>A0ABQ8F353_9FUNG</name>
<comment type="caution">
    <text evidence="3">The sequence shown here is derived from an EMBL/GenBank/DDBJ whole genome shotgun (WGS) entry which is preliminary data.</text>
</comment>
<evidence type="ECO:0000256" key="2">
    <source>
        <dbReference type="SAM" id="SignalP"/>
    </source>
</evidence>
<feature type="signal peptide" evidence="2">
    <location>
        <begin position="1"/>
        <end position="18"/>
    </location>
</feature>
<feature type="compositionally biased region" description="Polar residues" evidence="1">
    <location>
        <begin position="105"/>
        <end position="117"/>
    </location>
</feature>